<keyword evidence="8" id="KW-0175">Coiled coil</keyword>
<keyword evidence="4" id="KW-0808">Transferase</keyword>
<dbReference type="EMBL" id="CP062983">
    <property type="protein sequence ID" value="QPC84972.1"/>
    <property type="molecule type" value="Genomic_DNA"/>
</dbReference>
<feature type="domain" description="Response regulatory" evidence="11">
    <location>
        <begin position="580"/>
        <end position="695"/>
    </location>
</feature>
<dbReference type="Pfam" id="PF02518">
    <property type="entry name" value="HATPase_c"/>
    <property type="match status" value="1"/>
</dbReference>
<feature type="transmembrane region" description="Helical" evidence="9">
    <location>
        <begin position="15"/>
        <end position="35"/>
    </location>
</feature>
<evidence type="ECO:0000256" key="7">
    <source>
        <dbReference type="PROSITE-ProRule" id="PRU00169"/>
    </source>
</evidence>
<dbReference type="PROSITE" id="PS50110">
    <property type="entry name" value="RESPONSE_REGULATORY"/>
    <property type="match status" value="1"/>
</dbReference>
<dbReference type="SMART" id="SM00387">
    <property type="entry name" value="HATPase_c"/>
    <property type="match status" value="1"/>
</dbReference>
<dbReference type="EC" id="2.7.13.3" evidence="2"/>
<keyword evidence="6" id="KW-0902">Two-component regulatory system</keyword>
<evidence type="ECO:0000256" key="6">
    <source>
        <dbReference type="ARBA" id="ARBA00023012"/>
    </source>
</evidence>
<feature type="transmembrane region" description="Helical" evidence="9">
    <location>
        <begin position="92"/>
        <end position="109"/>
    </location>
</feature>
<evidence type="ECO:0000256" key="1">
    <source>
        <dbReference type="ARBA" id="ARBA00000085"/>
    </source>
</evidence>
<dbReference type="SUPFAM" id="SSF52172">
    <property type="entry name" value="CheY-like"/>
    <property type="match status" value="2"/>
</dbReference>
<evidence type="ECO:0000256" key="5">
    <source>
        <dbReference type="ARBA" id="ARBA00022777"/>
    </source>
</evidence>
<dbReference type="RefSeq" id="WP_195173035.1">
    <property type="nucleotide sequence ID" value="NZ_CP062983.1"/>
</dbReference>
<feature type="transmembrane region" description="Helical" evidence="9">
    <location>
        <begin position="42"/>
        <end position="60"/>
    </location>
</feature>
<evidence type="ECO:0000259" key="10">
    <source>
        <dbReference type="PROSITE" id="PS50109"/>
    </source>
</evidence>
<protein>
    <recommendedName>
        <fullName evidence="2">histidine kinase</fullName>
        <ecNumber evidence="2">2.7.13.3</ecNumber>
    </recommendedName>
</protein>
<dbReference type="AlphaFoldDB" id="A0A7S8IGR2"/>
<dbReference type="InterPro" id="IPR036890">
    <property type="entry name" value="HATPase_C_sf"/>
</dbReference>
<feature type="domain" description="Histidine kinase" evidence="10">
    <location>
        <begin position="225"/>
        <end position="443"/>
    </location>
</feature>
<dbReference type="CDD" id="cd00156">
    <property type="entry name" value="REC"/>
    <property type="match status" value="1"/>
</dbReference>
<dbReference type="InterPro" id="IPR003661">
    <property type="entry name" value="HisK_dim/P_dom"/>
</dbReference>
<feature type="transmembrane region" description="Helical" evidence="9">
    <location>
        <begin position="66"/>
        <end position="87"/>
    </location>
</feature>
<gene>
    <name evidence="12" type="ORF">G4Y79_11555</name>
</gene>
<dbReference type="InterPro" id="IPR036097">
    <property type="entry name" value="HisK_dim/P_sf"/>
</dbReference>
<organism evidence="12 13">
    <name type="scientific">Phototrophicus methaneseepsis</name>
    <dbReference type="NCBI Taxonomy" id="2710758"/>
    <lineage>
        <taxon>Bacteria</taxon>
        <taxon>Bacillati</taxon>
        <taxon>Chloroflexota</taxon>
        <taxon>Candidatus Thermofontia</taxon>
        <taxon>Phototrophicales</taxon>
        <taxon>Phototrophicaceae</taxon>
        <taxon>Phototrophicus</taxon>
    </lineage>
</organism>
<reference evidence="12 13" key="1">
    <citation type="submission" date="2020-02" db="EMBL/GenBank/DDBJ databases">
        <authorList>
            <person name="Zheng R.K."/>
            <person name="Sun C.M."/>
        </authorList>
    </citation>
    <scope>NUCLEOTIDE SEQUENCE [LARGE SCALE GENOMIC DNA]</scope>
    <source>
        <strain evidence="13">rifampicinis</strain>
    </source>
</reference>
<evidence type="ECO:0000256" key="9">
    <source>
        <dbReference type="SAM" id="Phobius"/>
    </source>
</evidence>
<dbReference type="InterPro" id="IPR003594">
    <property type="entry name" value="HATPase_dom"/>
</dbReference>
<dbReference type="Pfam" id="PF00072">
    <property type="entry name" value="Response_reg"/>
    <property type="match status" value="1"/>
</dbReference>
<dbReference type="CDD" id="cd00082">
    <property type="entry name" value="HisKA"/>
    <property type="match status" value="1"/>
</dbReference>
<dbReference type="KEGG" id="pmet:G4Y79_11555"/>
<dbReference type="Gene3D" id="3.30.565.10">
    <property type="entry name" value="Histidine kinase-like ATPase, C-terminal domain"/>
    <property type="match status" value="1"/>
</dbReference>
<feature type="transmembrane region" description="Helical" evidence="9">
    <location>
        <begin position="139"/>
        <end position="156"/>
    </location>
</feature>
<evidence type="ECO:0000256" key="3">
    <source>
        <dbReference type="ARBA" id="ARBA00022553"/>
    </source>
</evidence>
<dbReference type="Proteomes" id="UP000594468">
    <property type="component" value="Chromosome"/>
</dbReference>
<sequence length="700" mass="78814">MNLDSELAVSNKSTIHLITILNGFVIYCWLFWLLYPTHTSTLMHWLSIGLLAGATLIASFARSKYYSIAVASLIWGGIAAVSCAAIAFNTEAALFLFILPTVVTHQLVYNNEHRITVVASVLLLAGIITLYSRISISSLFVLYLVVIYQTVLPLHLNDTLLTIWSAFTSVYQDQVHARDREAELRRVSKQLDEARTRVSHINKRLAAALDRAYEATRLKQEFAQNVSHELRTPLNLIVGFTSLMIDSPEHYGAELPFAYVRDLSIIHRNATHLQGLINDVLDMARIQAAQLSIKPTKSNPEQLIIQAVDTIRSLADAKSLEMNLQLEDHMPDMWLDQTRFRQIILNLLNNAIRFTDSGSINFTTKCLEDGIQFIIQDTGVGMSQEQVKTIFEAFHQSDIHQQRVTGLGLAISKQFIELHNGQIDVESTVNGGTTIRFFIPYKGFESSVSSISKPKETAPFSTRVTRSHTVIVVTQSHFTISLISQYLSDCQIHVVQDLEETLSVVGKTLPDAIIFDQGSIEVPPPEDLQTIFDTTNVLLMTLCFATPRSDQFAIGGYLYKPLEREALWNVMRRYGANIDKVLIIAEDEDFVRLFNRMLDHPIRRFHVIDAFSKTEGLEMLELHQPHFVFVDLDMSDRQGLDTIQRIRANADYADLPIVTLTSQDTIGDIESIEQPLYLIPPANLPASNILTWMGQIISAL</sequence>
<dbReference type="GO" id="GO:0000155">
    <property type="term" value="F:phosphorelay sensor kinase activity"/>
    <property type="evidence" value="ECO:0007669"/>
    <property type="project" value="InterPro"/>
</dbReference>
<dbReference type="SUPFAM" id="SSF55874">
    <property type="entry name" value="ATPase domain of HSP90 chaperone/DNA topoisomerase II/histidine kinase"/>
    <property type="match status" value="1"/>
</dbReference>
<dbReference type="InterPro" id="IPR005467">
    <property type="entry name" value="His_kinase_dom"/>
</dbReference>
<comment type="catalytic activity">
    <reaction evidence="1">
        <text>ATP + protein L-histidine = ADP + protein N-phospho-L-histidine.</text>
        <dbReference type="EC" id="2.7.13.3"/>
    </reaction>
</comment>
<evidence type="ECO:0000313" key="13">
    <source>
        <dbReference type="Proteomes" id="UP000594468"/>
    </source>
</evidence>
<keyword evidence="5" id="KW-0418">Kinase</keyword>
<evidence type="ECO:0000256" key="4">
    <source>
        <dbReference type="ARBA" id="ARBA00022679"/>
    </source>
</evidence>
<dbReference type="Gene3D" id="3.40.50.2300">
    <property type="match status" value="1"/>
</dbReference>
<evidence type="ECO:0000313" key="12">
    <source>
        <dbReference type="EMBL" id="QPC84972.1"/>
    </source>
</evidence>
<dbReference type="PRINTS" id="PR00344">
    <property type="entry name" value="BCTRLSENSOR"/>
</dbReference>
<dbReference type="Pfam" id="PF00512">
    <property type="entry name" value="HisKA"/>
    <property type="match status" value="1"/>
</dbReference>
<dbReference type="InterPro" id="IPR004358">
    <property type="entry name" value="Sig_transdc_His_kin-like_C"/>
</dbReference>
<dbReference type="SUPFAM" id="SSF47384">
    <property type="entry name" value="Homodimeric domain of signal transducing histidine kinase"/>
    <property type="match status" value="1"/>
</dbReference>
<keyword evidence="9" id="KW-0812">Transmembrane</keyword>
<dbReference type="SMART" id="SM00388">
    <property type="entry name" value="HisKA"/>
    <property type="match status" value="1"/>
</dbReference>
<evidence type="ECO:0000256" key="8">
    <source>
        <dbReference type="SAM" id="Coils"/>
    </source>
</evidence>
<keyword evidence="3 7" id="KW-0597">Phosphoprotein</keyword>
<keyword evidence="13" id="KW-1185">Reference proteome</keyword>
<accession>A0A7S8IGR2</accession>
<keyword evidence="9" id="KW-0472">Membrane</keyword>
<dbReference type="PANTHER" id="PTHR43547">
    <property type="entry name" value="TWO-COMPONENT HISTIDINE KINASE"/>
    <property type="match status" value="1"/>
</dbReference>
<dbReference type="PANTHER" id="PTHR43547:SF2">
    <property type="entry name" value="HYBRID SIGNAL TRANSDUCTION HISTIDINE KINASE C"/>
    <property type="match status" value="1"/>
</dbReference>
<evidence type="ECO:0000256" key="2">
    <source>
        <dbReference type="ARBA" id="ARBA00012438"/>
    </source>
</evidence>
<dbReference type="InterPro" id="IPR001789">
    <property type="entry name" value="Sig_transdc_resp-reg_receiver"/>
</dbReference>
<dbReference type="Gene3D" id="1.10.287.130">
    <property type="match status" value="1"/>
</dbReference>
<evidence type="ECO:0000259" key="11">
    <source>
        <dbReference type="PROSITE" id="PS50110"/>
    </source>
</evidence>
<dbReference type="FunFam" id="3.30.565.10:FF:000006">
    <property type="entry name" value="Sensor histidine kinase WalK"/>
    <property type="match status" value="1"/>
</dbReference>
<dbReference type="PROSITE" id="PS50109">
    <property type="entry name" value="HIS_KIN"/>
    <property type="match status" value="1"/>
</dbReference>
<dbReference type="InterPro" id="IPR011006">
    <property type="entry name" value="CheY-like_superfamily"/>
</dbReference>
<keyword evidence="9" id="KW-1133">Transmembrane helix</keyword>
<feature type="coiled-coil region" evidence="8">
    <location>
        <begin position="177"/>
        <end position="211"/>
    </location>
</feature>
<feature type="modified residue" description="4-aspartylphosphate" evidence="7">
    <location>
        <position position="631"/>
    </location>
</feature>
<name>A0A7S8IGR2_9CHLR</name>
<proteinExistence type="predicted"/>